<reference evidence="3" key="1">
    <citation type="journal article" date="2015" name="PLoS Genet.">
        <title>Genome Sequence and Transcriptome Analyses of Chrysochromulina tobin: Metabolic Tools for Enhanced Algal Fitness in the Prominent Order Prymnesiales (Haptophyceae).</title>
        <authorList>
            <person name="Hovde B.T."/>
            <person name="Deodato C.R."/>
            <person name="Hunsperger H.M."/>
            <person name="Ryken S.A."/>
            <person name="Yost W."/>
            <person name="Jha R.K."/>
            <person name="Patterson J."/>
            <person name="Monnat R.J. Jr."/>
            <person name="Barlow S.B."/>
            <person name="Starkenburg S.R."/>
            <person name="Cattolico R.A."/>
        </authorList>
    </citation>
    <scope>NUCLEOTIDE SEQUENCE</scope>
    <source>
        <strain evidence="3">CCMP291</strain>
    </source>
</reference>
<feature type="non-terminal residue" evidence="2">
    <location>
        <position position="1"/>
    </location>
</feature>
<accession>A0A0M0K7Q1</accession>
<gene>
    <name evidence="2" type="ORF">Ctob_009686</name>
</gene>
<feature type="region of interest" description="Disordered" evidence="1">
    <location>
        <begin position="41"/>
        <end position="116"/>
    </location>
</feature>
<sequence length="329" mass="34561">RGDRLKAIVAEIERESSPAISKAPSRSFSYAAPVVVGAEAPSWAPSASAVHSPTTAPTQPLSTPPLQTPAPARYGSEPTTARYGSEPTVAPCTLATASHLPSEPHSPPARVAASHTTSMGALATPEAHGLMVRQLEQMQQAVSTFSADSPTRAPVSPSRSAAIQAVARAAVAEDEQANALSELRQRPTQVSSEAISLSELRQRPTQVSSEAISLSELERETVRLRAEAAHSKAEAERAKVGAALAMATADAKQQQASACVSVASASSRASTRRRCVLQHAAACAASAAARAESAEEHRRAAEDVLQHERVKMEGLLEQQQLQLAQERQV</sequence>
<evidence type="ECO:0000313" key="2">
    <source>
        <dbReference type="EMBL" id="KOO34850.1"/>
    </source>
</evidence>
<organism evidence="2 3">
    <name type="scientific">Chrysochromulina tobinii</name>
    <dbReference type="NCBI Taxonomy" id="1460289"/>
    <lineage>
        <taxon>Eukaryota</taxon>
        <taxon>Haptista</taxon>
        <taxon>Haptophyta</taxon>
        <taxon>Prymnesiophyceae</taxon>
        <taxon>Prymnesiales</taxon>
        <taxon>Chrysochromulinaceae</taxon>
        <taxon>Chrysochromulina</taxon>
    </lineage>
</organism>
<dbReference type="Proteomes" id="UP000037460">
    <property type="component" value="Unassembled WGS sequence"/>
</dbReference>
<dbReference type="AlphaFoldDB" id="A0A0M0K7Q1"/>
<name>A0A0M0K7Q1_9EUKA</name>
<proteinExistence type="predicted"/>
<evidence type="ECO:0000313" key="3">
    <source>
        <dbReference type="Proteomes" id="UP000037460"/>
    </source>
</evidence>
<keyword evidence="3" id="KW-1185">Reference proteome</keyword>
<feature type="compositionally biased region" description="Low complexity" evidence="1">
    <location>
        <begin position="41"/>
        <end position="61"/>
    </location>
</feature>
<evidence type="ECO:0000256" key="1">
    <source>
        <dbReference type="SAM" id="MobiDB-lite"/>
    </source>
</evidence>
<dbReference type="EMBL" id="JWZX01001070">
    <property type="protein sequence ID" value="KOO34850.1"/>
    <property type="molecule type" value="Genomic_DNA"/>
</dbReference>
<protein>
    <submittedName>
        <fullName evidence="2">Uncharacterized protein</fullName>
    </submittedName>
</protein>
<comment type="caution">
    <text evidence="2">The sequence shown here is derived from an EMBL/GenBank/DDBJ whole genome shotgun (WGS) entry which is preliminary data.</text>
</comment>